<comment type="caution">
    <text evidence="2">The sequence shown here is derived from an EMBL/GenBank/DDBJ whole genome shotgun (WGS) entry which is preliminary data.</text>
</comment>
<proteinExistence type="predicted"/>
<sequence>MPTHIKFILSLIVLAVAAAGYAFQAALGQEGPKYAVAFLGVFMVVAMWVFPEVQRRPGDKV</sequence>
<reference evidence="3 5" key="2">
    <citation type="submission" date="2023-07" db="EMBL/GenBank/DDBJ databases">
        <title>Genomic Encyclopedia of Type Strains, Phase IV (KMG-IV): sequencing the most valuable type-strain genomes for metagenomic binning, comparative biology and taxonomic classification.</title>
        <authorList>
            <person name="Goeker M."/>
        </authorList>
    </citation>
    <scope>NUCLEOTIDE SEQUENCE [LARGE SCALE GENOMIC DNA]</scope>
    <source>
        <strain evidence="3 5">DSM 338</strain>
    </source>
</reference>
<evidence type="ECO:0000313" key="5">
    <source>
        <dbReference type="Proteomes" id="UP001245370"/>
    </source>
</evidence>
<evidence type="ECO:0000313" key="3">
    <source>
        <dbReference type="EMBL" id="MDR6336271.1"/>
    </source>
</evidence>
<name>A0A9W6CSP8_XANFL</name>
<feature type="transmembrane region" description="Helical" evidence="1">
    <location>
        <begin position="34"/>
        <end position="50"/>
    </location>
</feature>
<evidence type="ECO:0000256" key="1">
    <source>
        <dbReference type="SAM" id="Phobius"/>
    </source>
</evidence>
<dbReference type="GeneID" id="95765483"/>
<dbReference type="Proteomes" id="UP001245370">
    <property type="component" value="Unassembled WGS sequence"/>
</dbReference>
<dbReference type="EMBL" id="BSDO01000010">
    <property type="protein sequence ID" value="GLI25040.1"/>
    <property type="molecule type" value="Genomic_DNA"/>
</dbReference>
<dbReference type="EMBL" id="JAVDPY010000011">
    <property type="protein sequence ID" value="MDR6336271.1"/>
    <property type="molecule type" value="Genomic_DNA"/>
</dbReference>
<organism evidence="2 4">
    <name type="scientific">Xanthobacter flavus</name>
    <dbReference type="NCBI Taxonomy" id="281"/>
    <lineage>
        <taxon>Bacteria</taxon>
        <taxon>Pseudomonadati</taxon>
        <taxon>Pseudomonadota</taxon>
        <taxon>Alphaproteobacteria</taxon>
        <taxon>Hyphomicrobiales</taxon>
        <taxon>Xanthobacteraceae</taxon>
        <taxon>Xanthobacter</taxon>
    </lineage>
</organism>
<evidence type="ECO:0000313" key="4">
    <source>
        <dbReference type="Proteomes" id="UP001144397"/>
    </source>
</evidence>
<accession>A0A9W6CSP8</accession>
<dbReference type="RefSeq" id="WP_281809733.1">
    <property type="nucleotide sequence ID" value="NZ_BSDO01000010.1"/>
</dbReference>
<keyword evidence="5" id="KW-1185">Reference proteome</keyword>
<evidence type="ECO:0000313" key="2">
    <source>
        <dbReference type="EMBL" id="GLI25040.1"/>
    </source>
</evidence>
<protein>
    <submittedName>
        <fullName evidence="3">Membrane protein YdbS with pleckstrin-like domain</fullName>
    </submittedName>
</protein>
<reference evidence="2" key="1">
    <citation type="submission" date="2022-12" db="EMBL/GenBank/DDBJ databases">
        <title>Reference genome sequencing for broad-spectrum identification of bacterial and archaeal isolates by mass spectrometry.</title>
        <authorList>
            <person name="Sekiguchi Y."/>
            <person name="Tourlousse D.M."/>
        </authorList>
    </citation>
    <scope>NUCLEOTIDE SEQUENCE</scope>
    <source>
        <strain evidence="2">301</strain>
    </source>
</reference>
<gene>
    <name evidence="3" type="ORF">GGQ86_004770</name>
    <name evidence="2" type="ORF">XFLAVUS301_47140</name>
</gene>
<keyword evidence="1" id="KW-0812">Transmembrane</keyword>
<dbReference type="Proteomes" id="UP001144397">
    <property type="component" value="Unassembled WGS sequence"/>
</dbReference>
<dbReference type="AlphaFoldDB" id="A0A9W6CSP8"/>
<keyword evidence="1" id="KW-1133">Transmembrane helix</keyword>
<keyword evidence="1" id="KW-0472">Membrane</keyword>